<dbReference type="InterPro" id="IPR012854">
    <property type="entry name" value="Cu_amine_oxidase-like_N"/>
</dbReference>
<feature type="chain" id="PRO_5039231854" evidence="1">
    <location>
        <begin position="25"/>
        <end position="225"/>
    </location>
</feature>
<accession>A0A5S5CJY8</accession>
<feature type="domain" description="Copper amine oxidase-like N-terminal" evidence="2">
    <location>
        <begin position="57"/>
        <end position="93"/>
    </location>
</feature>
<evidence type="ECO:0000256" key="1">
    <source>
        <dbReference type="SAM" id="SignalP"/>
    </source>
</evidence>
<proteinExistence type="predicted"/>
<evidence type="ECO:0000313" key="3">
    <source>
        <dbReference type="EMBL" id="TYP79814.1"/>
    </source>
</evidence>
<sequence length="225" mass="24253">MKKKWIAAGAAGIFLLSASAGVYAGNNLQQIKAFLDPSMKFLVNGKPFQPQNDKGAALAPISYNGSTYLPVRAISNALGVSIEYNGATNTVILGEKLAGVPIADSYGNSGSQRTKDPQSTSYNGKDYKDVHFNNLKGARSDGFMLYPKGKYQKLVLQTAAIGEDIEEFFVSDSDSDVRLKSDSIAVADGLKTYEIDISGYESLFVHAKIKDGGSFFVPLTTSYYK</sequence>
<keyword evidence="1" id="KW-0732">Signal</keyword>
<keyword evidence="4" id="KW-1185">Reference proteome</keyword>
<gene>
    <name evidence="3" type="ORF">BCM02_101935</name>
</gene>
<reference evidence="3 4" key="1">
    <citation type="submission" date="2019-07" db="EMBL/GenBank/DDBJ databases">
        <title>Genomic Encyclopedia of Type Strains, Phase III (KMG-III): the genomes of soil and plant-associated and newly described type strains.</title>
        <authorList>
            <person name="Whitman W."/>
        </authorList>
    </citation>
    <scope>NUCLEOTIDE SEQUENCE [LARGE SCALE GENOMIC DNA]</scope>
    <source>
        <strain evidence="3 4">BL24</strain>
    </source>
</reference>
<dbReference type="OrthoDB" id="337615at2"/>
<protein>
    <submittedName>
        <fullName evidence="3">Copper amine oxidase-like protein</fullName>
    </submittedName>
</protein>
<dbReference type="Proteomes" id="UP000323257">
    <property type="component" value="Unassembled WGS sequence"/>
</dbReference>
<dbReference type="AlphaFoldDB" id="A0A5S5CJY8"/>
<dbReference type="RefSeq" id="WP_148927834.1">
    <property type="nucleotide sequence ID" value="NZ_VNHS01000001.1"/>
</dbReference>
<feature type="signal peptide" evidence="1">
    <location>
        <begin position="1"/>
        <end position="24"/>
    </location>
</feature>
<comment type="caution">
    <text evidence="3">The sequence shown here is derived from an EMBL/GenBank/DDBJ whole genome shotgun (WGS) entry which is preliminary data.</text>
</comment>
<organism evidence="3 4">
    <name type="scientific">Paenibacillus methanolicus</name>
    <dbReference type="NCBI Taxonomy" id="582686"/>
    <lineage>
        <taxon>Bacteria</taxon>
        <taxon>Bacillati</taxon>
        <taxon>Bacillota</taxon>
        <taxon>Bacilli</taxon>
        <taxon>Bacillales</taxon>
        <taxon>Paenibacillaceae</taxon>
        <taxon>Paenibacillus</taxon>
    </lineage>
</organism>
<dbReference type="EMBL" id="VNHS01000001">
    <property type="protein sequence ID" value="TYP79814.1"/>
    <property type="molecule type" value="Genomic_DNA"/>
</dbReference>
<name>A0A5S5CJY8_9BACL</name>
<evidence type="ECO:0000313" key="4">
    <source>
        <dbReference type="Proteomes" id="UP000323257"/>
    </source>
</evidence>
<dbReference type="Pfam" id="PF07833">
    <property type="entry name" value="Cu_amine_oxidN1"/>
    <property type="match status" value="1"/>
</dbReference>
<evidence type="ECO:0000259" key="2">
    <source>
        <dbReference type="Pfam" id="PF07833"/>
    </source>
</evidence>